<dbReference type="Gene3D" id="3.30.560.10">
    <property type="entry name" value="Glucose Oxidase, domain 3"/>
    <property type="match status" value="1"/>
</dbReference>
<evidence type="ECO:0000256" key="2">
    <source>
        <dbReference type="PIRSR" id="PIRSR000137-2"/>
    </source>
</evidence>
<evidence type="ECO:0000256" key="1">
    <source>
        <dbReference type="ARBA" id="ARBA00010790"/>
    </source>
</evidence>
<evidence type="ECO:0000313" key="5">
    <source>
        <dbReference type="EMBL" id="KAK3938696.1"/>
    </source>
</evidence>
<dbReference type="InterPro" id="IPR012132">
    <property type="entry name" value="GMC_OxRdtase"/>
</dbReference>
<dbReference type="SUPFAM" id="SSF54373">
    <property type="entry name" value="FAD-linked reductases, C-terminal domain"/>
    <property type="match status" value="1"/>
</dbReference>
<name>A0AAN6N518_9PEZI</name>
<gene>
    <name evidence="5" type="ORF">QBC46DRAFT_264840</name>
</gene>
<protein>
    <recommendedName>
        <fullName evidence="4">Glucose-methanol-choline oxidoreductase N-terminal domain-containing protein</fullName>
    </recommendedName>
</protein>
<dbReference type="SUPFAM" id="SSF51905">
    <property type="entry name" value="FAD/NAD(P)-binding domain"/>
    <property type="match status" value="1"/>
</dbReference>
<keyword evidence="6" id="KW-1185">Reference proteome</keyword>
<dbReference type="Pfam" id="PF00732">
    <property type="entry name" value="GMC_oxred_N"/>
    <property type="match status" value="1"/>
</dbReference>
<reference evidence="6" key="1">
    <citation type="journal article" date="2023" name="Mol. Phylogenet. Evol.">
        <title>Genome-scale phylogeny and comparative genomics of the fungal order Sordariales.</title>
        <authorList>
            <person name="Hensen N."/>
            <person name="Bonometti L."/>
            <person name="Westerberg I."/>
            <person name="Brannstrom I.O."/>
            <person name="Guillou S."/>
            <person name="Cros-Aarteil S."/>
            <person name="Calhoun S."/>
            <person name="Haridas S."/>
            <person name="Kuo A."/>
            <person name="Mondo S."/>
            <person name="Pangilinan J."/>
            <person name="Riley R."/>
            <person name="LaButti K."/>
            <person name="Andreopoulos B."/>
            <person name="Lipzen A."/>
            <person name="Chen C."/>
            <person name="Yan M."/>
            <person name="Daum C."/>
            <person name="Ng V."/>
            <person name="Clum A."/>
            <person name="Steindorff A."/>
            <person name="Ohm R.A."/>
            <person name="Martin F."/>
            <person name="Silar P."/>
            <person name="Natvig D.O."/>
            <person name="Lalanne C."/>
            <person name="Gautier V."/>
            <person name="Ament-Velasquez S.L."/>
            <person name="Kruys A."/>
            <person name="Hutchinson M.I."/>
            <person name="Powell A.J."/>
            <person name="Barry K."/>
            <person name="Miller A.N."/>
            <person name="Grigoriev I.V."/>
            <person name="Debuchy R."/>
            <person name="Gladieux P."/>
            <person name="Hiltunen Thoren M."/>
            <person name="Johannesson H."/>
        </authorList>
    </citation>
    <scope>NUCLEOTIDE SEQUENCE [LARGE SCALE GENOMIC DNA]</scope>
    <source>
        <strain evidence="6">CBS 340.73</strain>
    </source>
</reference>
<feature type="binding site" evidence="2">
    <location>
        <begin position="138"/>
        <end position="141"/>
    </location>
    <ligand>
        <name>FAD</name>
        <dbReference type="ChEBI" id="CHEBI:57692"/>
    </ligand>
</feature>
<dbReference type="GO" id="GO:0050660">
    <property type="term" value="F:flavin adenine dinucleotide binding"/>
    <property type="evidence" value="ECO:0007669"/>
    <property type="project" value="InterPro"/>
</dbReference>
<dbReference type="PANTHER" id="PTHR11552">
    <property type="entry name" value="GLUCOSE-METHANOL-CHOLINE GMC OXIDOREDUCTASE"/>
    <property type="match status" value="1"/>
</dbReference>
<dbReference type="EMBL" id="MU853824">
    <property type="protein sequence ID" value="KAK3938696.1"/>
    <property type="molecule type" value="Genomic_DNA"/>
</dbReference>
<sequence length="607" mass="66123">MYKSLILPLLAVTAAATKRADTYDYIVVGSGPGGGPLAANLARAGHSVLLLEAGDDQFSNPNVSQIANFMAATNDEKTRWDFWVKHSDDPDQERKFEHYTYRQKNGSFYIGTNPPADATPLGIWYPRAATLGGCAMHNGGVTYMQQDDDWLEIMNKTGDKSWDPANMRRLFIKMENNRYLPNGTAGHGFNGWLSTVAFPGSWANTASDLSNIARRLTAVTGQNVTQAAALMDRDINAPDPNRDDALGSYAMVFHATEQGVRSGPNSYIKDTLEDPKKYPLTVQTDSFVTKVLFSDNTTTPTAVGVEVLSGKSLYKADPRYTDSTGTLSRYYARKEMIVSGGAFNSPQILKLSGIGPADELKKFGIALLKDLPGVGERLADNYEGSLLSIASRNLTGDMGGAYVNLLIRIPSAPSKAHNIYAFCASFSFEGFWPGMPTDYGKGQYECALVHFGPKSQSGSIRLRSADPLDPPDINFRFYENNADKDLTEILEAVKMLRKGFTDAAGTNWTWNERHPCPGTSNGNCTDDAQKEMLKTQVYSHHASSTCAIGADDDPMTVLDSKFRVRGVKGLRVVDASAFPRVPGAFPVLPTMILSMKASEDILADAVA</sequence>
<feature type="binding site" evidence="2">
    <location>
        <position position="288"/>
    </location>
    <ligand>
        <name>FAD</name>
        <dbReference type="ChEBI" id="CHEBI:57692"/>
    </ligand>
</feature>
<keyword evidence="2" id="KW-0274">FAD</keyword>
<dbReference type="PIRSF" id="PIRSF000137">
    <property type="entry name" value="Alcohol_oxidase"/>
    <property type="match status" value="1"/>
</dbReference>
<keyword evidence="3" id="KW-0732">Signal</keyword>
<feature type="domain" description="Glucose-methanol-choline oxidoreductase N-terminal" evidence="4">
    <location>
        <begin position="341"/>
        <end position="355"/>
    </location>
</feature>
<evidence type="ECO:0000313" key="6">
    <source>
        <dbReference type="Proteomes" id="UP001303473"/>
    </source>
</evidence>
<dbReference type="InterPro" id="IPR007867">
    <property type="entry name" value="GMC_OxRtase_C"/>
</dbReference>
<feature type="signal peptide" evidence="3">
    <location>
        <begin position="1"/>
        <end position="16"/>
    </location>
</feature>
<feature type="chain" id="PRO_5043032444" description="Glucose-methanol-choline oxidoreductase N-terminal domain-containing protein" evidence="3">
    <location>
        <begin position="17"/>
        <end position="607"/>
    </location>
</feature>
<dbReference type="Gene3D" id="3.50.50.60">
    <property type="entry name" value="FAD/NAD(P)-binding domain"/>
    <property type="match status" value="2"/>
</dbReference>
<dbReference type="AlphaFoldDB" id="A0AAN6N518"/>
<proteinExistence type="inferred from homology"/>
<comment type="similarity">
    <text evidence="1">Belongs to the GMC oxidoreductase family.</text>
</comment>
<dbReference type="Proteomes" id="UP001303473">
    <property type="component" value="Unassembled WGS sequence"/>
</dbReference>
<dbReference type="InterPro" id="IPR036188">
    <property type="entry name" value="FAD/NAD-bd_sf"/>
</dbReference>
<comment type="caution">
    <text evidence="5">The sequence shown here is derived from an EMBL/GenBank/DDBJ whole genome shotgun (WGS) entry which is preliminary data.</text>
</comment>
<dbReference type="GO" id="GO:0016614">
    <property type="term" value="F:oxidoreductase activity, acting on CH-OH group of donors"/>
    <property type="evidence" value="ECO:0007669"/>
    <property type="project" value="InterPro"/>
</dbReference>
<comment type="cofactor">
    <cofactor evidence="2">
        <name>FAD</name>
        <dbReference type="ChEBI" id="CHEBI:57692"/>
    </cofactor>
</comment>
<accession>A0AAN6N518</accession>
<keyword evidence="2" id="KW-0285">Flavoprotein</keyword>
<evidence type="ECO:0000259" key="4">
    <source>
        <dbReference type="PROSITE" id="PS00624"/>
    </source>
</evidence>
<dbReference type="PANTHER" id="PTHR11552:SF80">
    <property type="entry name" value="GMC OXIDOREDUCTASE"/>
    <property type="match status" value="1"/>
</dbReference>
<dbReference type="Pfam" id="PF05199">
    <property type="entry name" value="GMC_oxred_C"/>
    <property type="match status" value="1"/>
</dbReference>
<organism evidence="5 6">
    <name type="scientific">Diplogelasinospora grovesii</name>
    <dbReference type="NCBI Taxonomy" id="303347"/>
    <lineage>
        <taxon>Eukaryota</taxon>
        <taxon>Fungi</taxon>
        <taxon>Dikarya</taxon>
        <taxon>Ascomycota</taxon>
        <taxon>Pezizomycotina</taxon>
        <taxon>Sordariomycetes</taxon>
        <taxon>Sordariomycetidae</taxon>
        <taxon>Sordariales</taxon>
        <taxon>Diplogelasinosporaceae</taxon>
        <taxon>Diplogelasinospora</taxon>
    </lineage>
</organism>
<evidence type="ECO:0000256" key="3">
    <source>
        <dbReference type="SAM" id="SignalP"/>
    </source>
</evidence>
<dbReference type="InterPro" id="IPR000172">
    <property type="entry name" value="GMC_OxRdtase_N"/>
</dbReference>
<dbReference type="PROSITE" id="PS00624">
    <property type="entry name" value="GMC_OXRED_2"/>
    <property type="match status" value="1"/>
</dbReference>